<dbReference type="InterPro" id="IPR036514">
    <property type="entry name" value="SGNH_hydro_sf"/>
</dbReference>
<evidence type="ECO:0000313" key="3">
    <source>
        <dbReference type="EMBL" id="APT56853.1"/>
    </source>
</evidence>
<dbReference type="SUPFAM" id="SSF52266">
    <property type="entry name" value="SGNH hydrolase"/>
    <property type="match status" value="1"/>
</dbReference>
<protein>
    <submittedName>
        <fullName evidence="3">Lysophospholipase</fullName>
    </submittedName>
</protein>
<proteinExistence type="predicted"/>
<sequence>MADPGRDLPSQVFLRRRGVLRALAAAPLTGPGLARPALAQPSPLPGWASVWAAPAQGPYPVGFTSAQPEQGRSLPDPAGGARDQSFRMVLRPGFWGPRLRLRFSNAFGTRALVIGDAWAGVQSGGAALLPGSNQPVRFGGGRRVSIPPGGEAWSDPVPLPFSDPPPALLEGRKLAVSFHIAGPSGPMTWHATALQTSYLSAPGGGSLGEREDEGGFPFSTTSWFFLDAVDMQAPPGLPVVVALGDSITDGVGATLNGDDRWPDVLARRLGAAHGGPVSVVNAGINGNRILGPEGYGPGAPWPGGPPGLERLERDVIRLSGVRAVIWALGINDLARGSGVTPETVVAGMREGARRLRAGLPGVRLVGATLTSALASTNPAHGGAEQDARRRAVNEAIRHSGLFDAVADFDRATLDPATGGLRPEMVPGSTAGGAGDGLHPNRAGYLAMAEAVPLDALLPAPPGRPVSPR</sequence>
<evidence type="ECO:0000256" key="1">
    <source>
        <dbReference type="SAM" id="MobiDB-lite"/>
    </source>
</evidence>
<dbReference type="PANTHER" id="PTHR43784:SF2">
    <property type="entry name" value="GDSL-LIKE LIPASE_ACYLHYDROLASE, PUTATIVE (AFU_ORTHOLOGUE AFUA_2G00820)-RELATED"/>
    <property type="match status" value="1"/>
</dbReference>
<accession>A0A1L7ADM3</accession>
<dbReference type="PANTHER" id="PTHR43784">
    <property type="entry name" value="GDSL-LIKE LIPASE/ACYLHYDROLASE, PUTATIVE (AFU_ORTHOLOGUE AFUA_2G00820)-RELATED"/>
    <property type="match status" value="1"/>
</dbReference>
<evidence type="ECO:0000313" key="4">
    <source>
        <dbReference type="Proteomes" id="UP000185494"/>
    </source>
</evidence>
<dbReference type="Pfam" id="PF13472">
    <property type="entry name" value="Lipase_GDSL_2"/>
    <property type="match status" value="1"/>
</dbReference>
<name>A0A1L7ADM3_9PROT</name>
<dbReference type="RefSeq" id="WP_075797775.1">
    <property type="nucleotide sequence ID" value="NZ_CP015583.1"/>
</dbReference>
<evidence type="ECO:0000259" key="2">
    <source>
        <dbReference type="Pfam" id="PF13472"/>
    </source>
</evidence>
<dbReference type="InterPro" id="IPR013830">
    <property type="entry name" value="SGNH_hydro"/>
</dbReference>
<reference evidence="3 4" key="1">
    <citation type="submission" date="2016-05" db="EMBL/GenBank/DDBJ databases">
        <title>Complete Genome and Methylome Analysis of Psychrotrophic Bacterial Isolates from Antarctic Lake Untersee.</title>
        <authorList>
            <person name="Fomenkov A."/>
            <person name="Akimov V.N."/>
            <person name="Vasilyeva L.V."/>
            <person name="Andersen D."/>
            <person name="Vincze T."/>
            <person name="Roberts R.J."/>
        </authorList>
    </citation>
    <scope>NUCLEOTIDE SEQUENCE [LARGE SCALE GENOMIC DNA]</scope>
    <source>
        <strain evidence="3 4">U14-5</strain>
    </source>
</reference>
<dbReference type="EMBL" id="CP015583">
    <property type="protein sequence ID" value="APT56853.1"/>
    <property type="molecule type" value="Genomic_DNA"/>
</dbReference>
<dbReference type="KEGG" id="rgi:RGI145_06790"/>
<dbReference type="Proteomes" id="UP000185494">
    <property type="component" value="Chromosome 1"/>
</dbReference>
<dbReference type="eggNOG" id="COG2755">
    <property type="taxonomic scope" value="Bacteria"/>
</dbReference>
<organism evidence="3 4">
    <name type="scientific">Roseomonas gilardii</name>
    <dbReference type="NCBI Taxonomy" id="257708"/>
    <lineage>
        <taxon>Bacteria</taxon>
        <taxon>Pseudomonadati</taxon>
        <taxon>Pseudomonadota</taxon>
        <taxon>Alphaproteobacteria</taxon>
        <taxon>Acetobacterales</taxon>
        <taxon>Roseomonadaceae</taxon>
        <taxon>Roseomonas</taxon>
    </lineage>
</organism>
<feature type="domain" description="SGNH hydrolase-type esterase" evidence="2">
    <location>
        <begin position="242"/>
        <end position="444"/>
    </location>
</feature>
<feature type="region of interest" description="Disordered" evidence="1">
    <location>
        <begin position="417"/>
        <end position="436"/>
    </location>
</feature>
<dbReference type="InterPro" id="IPR053140">
    <property type="entry name" value="GDSL_Rv0518-like"/>
</dbReference>
<dbReference type="GO" id="GO:0016788">
    <property type="term" value="F:hydrolase activity, acting on ester bonds"/>
    <property type="evidence" value="ECO:0007669"/>
    <property type="project" value="UniProtKB-ARBA"/>
</dbReference>
<dbReference type="AlphaFoldDB" id="A0A1L7ADM3"/>
<gene>
    <name evidence="3" type="ORF">RGI145_06790</name>
</gene>
<dbReference type="STRING" id="257708.RGI145_06790"/>
<dbReference type="Gene3D" id="3.40.50.1110">
    <property type="entry name" value="SGNH hydrolase"/>
    <property type="match status" value="1"/>
</dbReference>